<accession>A0A0M5IN74</accession>
<evidence type="ECO:0000313" key="2">
    <source>
        <dbReference type="Proteomes" id="UP000057158"/>
    </source>
</evidence>
<keyword evidence="2" id="KW-1185">Reference proteome</keyword>
<dbReference type="PATRIC" id="fig|1603606.3.peg.931"/>
<gene>
    <name evidence="1" type="ORF">DSOUD_0849</name>
</gene>
<dbReference type="RefSeq" id="WP_053549824.1">
    <property type="nucleotide sequence ID" value="NZ_CP010802.1"/>
</dbReference>
<dbReference type="KEGG" id="des:DSOUD_0849"/>
<organism evidence="1 2">
    <name type="scientific">Desulfuromonas soudanensis</name>
    <dbReference type="NCBI Taxonomy" id="1603606"/>
    <lineage>
        <taxon>Bacteria</taxon>
        <taxon>Pseudomonadati</taxon>
        <taxon>Thermodesulfobacteriota</taxon>
        <taxon>Desulfuromonadia</taxon>
        <taxon>Desulfuromonadales</taxon>
        <taxon>Desulfuromonadaceae</taxon>
        <taxon>Desulfuromonas</taxon>
    </lineage>
</organism>
<protein>
    <recommendedName>
        <fullName evidence="3">Helix-turn-helix type 11 domain-containing protein</fullName>
    </recommendedName>
</protein>
<dbReference type="Proteomes" id="UP000057158">
    <property type="component" value="Chromosome"/>
</dbReference>
<sequence length="85" mass="9508">MSETEKRKEMHYGSIETSEQLKATLAVLQQGGIRTTATIRRATRSQAVHSDIAALRKNDILIRTHALGKKRGRRVYGYELVGVKG</sequence>
<proteinExistence type="predicted"/>
<reference evidence="1 2" key="1">
    <citation type="submission" date="2015-07" db="EMBL/GenBank/DDBJ databases">
        <title>Isolation and Genomic Characterization of a Novel Halophilic Metal-Reducing Deltaproteobacterium from the Deep Subsurface.</title>
        <authorList>
            <person name="Badalamenti J.P."/>
            <person name="Summers Z.M."/>
            <person name="Gralnick J.A."/>
            <person name="Bond D.R."/>
        </authorList>
    </citation>
    <scope>NUCLEOTIDE SEQUENCE [LARGE SCALE GENOMIC DNA]</scope>
    <source>
        <strain evidence="1 2">WTL</strain>
    </source>
</reference>
<evidence type="ECO:0000313" key="1">
    <source>
        <dbReference type="EMBL" id="ALC15636.1"/>
    </source>
</evidence>
<dbReference type="AlphaFoldDB" id="A0A0M5IN74"/>
<name>A0A0M5IN74_9BACT</name>
<dbReference type="STRING" id="1603606.DSOUD_0849"/>
<evidence type="ECO:0008006" key="3">
    <source>
        <dbReference type="Google" id="ProtNLM"/>
    </source>
</evidence>
<dbReference type="EMBL" id="CP010802">
    <property type="protein sequence ID" value="ALC15636.1"/>
    <property type="molecule type" value="Genomic_DNA"/>
</dbReference>